<evidence type="ECO:0000256" key="4">
    <source>
        <dbReference type="ARBA" id="ARBA00022840"/>
    </source>
</evidence>
<accession>A0A084U363</accession>
<evidence type="ECO:0000256" key="3">
    <source>
        <dbReference type="ARBA" id="ARBA00022741"/>
    </source>
</evidence>
<proteinExistence type="inferred from homology"/>
<dbReference type="Gene3D" id="3.40.50.300">
    <property type="entry name" value="P-loop containing nucleotide triphosphate hydrolases"/>
    <property type="match status" value="1"/>
</dbReference>
<dbReference type="GO" id="GO:0005524">
    <property type="term" value="F:ATP binding"/>
    <property type="evidence" value="ECO:0007669"/>
    <property type="project" value="UniProtKB-KW"/>
</dbReference>
<keyword evidence="2" id="KW-0813">Transport</keyword>
<dbReference type="PANTHER" id="PTHR42798">
    <property type="entry name" value="LIPOPROTEIN-RELEASING SYSTEM ATP-BINDING PROTEIN LOLD"/>
    <property type="match status" value="1"/>
</dbReference>
<dbReference type="InterPro" id="IPR003593">
    <property type="entry name" value="AAA+_ATPase"/>
</dbReference>
<keyword evidence="3" id="KW-0547">Nucleotide-binding</keyword>
<dbReference type="PROSITE" id="PS50893">
    <property type="entry name" value="ABC_TRANSPORTER_2"/>
    <property type="match status" value="1"/>
</dbReference>
<evidence type="ECO:0000256" key="1">
    <source>
        <dbReference type="ARBA" id="ARBA00005417"/>
    </source>
</evidence>
<feature type="domain" description="ABC transporter" evidence="5">
    <location>
        <begin position="128"/>
        <end position="360"/>
    </location>
</feature>
<dbReference type="SUPFAM" id="SSF81995">
    <property type="entry name" value="beta-sandwich domain of Sec23/24"/>
    <property type="match status" value="1"/>
</dbReference>
<dbReference type="InterPro" id="IPR027417">
    <property type="entry name" value="P-loop_NTPase"/>
</dbReference>
<keyword evidence="4 6" id="KW-0067">ATP-binding</keyword>
<dbReference type="FunFam" id="3.40.50.300:FF:000032">
    <property type="entry name" value="Export ABC transporter ATP-binding protein"/>
    <property type="match status" value="1"/>
</dbReference>
<dbReference type="SUPFAM" id="SSF52540">
    <property type="entry name" value="P-loop containing nucleoside triphosphate hydrolases"/>
    <property type="match status" value="1"/>
</dbReference>
<dbReference type="AlphaFoldDB" id="A0A084U363"/>
<evidence type="ECO:0000259" key="5">
    <source>
        <dbReference type="PROSITE" id="PS50893"/>
    </source>
</evidence>
<dbReference type="SMART" id="SM00382">
    <property type="entry name" value="AAA"/>
    <property type="match status" value="1"/>
</dbReference>
<comment type="caution">
    <text evidence="6">The sequence shown here is derived from an EMBL/GenBank/DDBJ whole genome shotgun (WGS) entry which is preliminary data.</text>
</comment>
<dbReference type="InterPro" id="IPR017871">
    <property type="entry name" value="ABC_transporter-like_CS"/>
</dbReference>
<dbReference type="GO" id="GO:0016887">
    <property type="term" value="F:ATP hydrolysis activity"/>
    <property type="evidence" value="ECO:0007669"/>
    <property type="project" value="InterPro"/>
</dbReference>
<dbReference type="GO" id="GO:0022857">
    <property type="term" value="F:transmembrane transporter activity"/>
    <property type="evidence" value="ECO:0007669"/>
    <property type="project" value="UniProtKB-ARBA"/>
</dbReference>
<dbReference type="Proteomes" id="UP000028523">
    <property type="component" value="Unassembled WGS sequence"/>
</dbReference>
<dbReference type="Pfam" id="PF00005">
    <property type="entry name" value="ABC_tran"/>
    <property type="match status" value="1"/>
</dbReference>
<dbReference type="CDD" id="cd03255">
    <property type="entry name" value="ABC_MJ0796_LolCDE_FtsE"/>
    <property type="match status" value="1"/>
</dbReference>
<sequence length="361" mass="41512">MRNTNKIQNQKIINPYVNNQYKFKSRNINQTTVNKEINTFLNNGNNVPQNRQIKQPINNAYNRMPQNQRQPYNNQQYVNNQFYNNQQNYYYNQQQYTNGQYGNVQAQYPNQQYVNNQNSVGVDDKVEIECRNISKTIKTSSFKADILENINLKIYQGEIVIILGPSGSGKTTLLNVIAGIEHPTGGDVYIKGKVVNKLNDKELTEFRRNHIAYIYQRYGLVPISTVWDNIKLGQNLVPKNKRTVDIDEVINIVGIEKIKNKFPHELSGGQKQRVAIARAILKQPEIMLCDEPTGALDDETSKNIIDLFLKVNKEFNTTIVMVTHNNSLVSIATKIIRIQDGKIVGIEERNKNSNFQNPFTK</sequence>
<comment type="similarity">
    <text evidence="1">Belongs to the ABC transporter superfamily.</text>
</comment>
<reference evidence="6 7" key="1">
    <citation type="journal article" date="2014" name="PLoS ONE">
        <title>Reduction of Hydrogen Peroxide Accumulation and Toxicity by a Catalase from Mycoplasma iowae.</title>
        <authorList>
            <person name="Pritchard R.E."/>
            <person name="Prassinos A.J."/>
            <person name="Osborne J.D."/>
            <person name="Raviv Z."/>
            <person name="Balish M.F."/>
        </authorList>
    </citation>
    <scope>NUCLEOTIDE SEQUENCE [LARGE SCALE GENOMIC DNA]</scope>
    <source>
        <strain evidence="6 7">DK-CPA</strain>
    </source>
</reference>
<dbReference type="RefSeq" id="WP_004024821.1">
    <property type="nucleotide sequence ID" value="NZ_AWQU01000084.1"/>
</dbReference>
<dbReference type="InterPro" id="IPR003439">
    <property type="entry name" value="ABC_transporter-like_ATP-bd"/>
</dbReference>
<dbReference type="PANTHER" id="PTHR42798:SF2">
    <property type="entry name" value="ABC TRANSPORTER ATP-BINDING PROTEIN MG467-RELATED"/>
    <property type="match status" value="1"/>
</dbReference>
<evidence type="ECO:0000313" key="7">
    <source>
        <dbReference type="Proteomes" id="UP000028523"/>
    </source>
</evidence>
<gene>
    <name evidence="6" type="ORF">P271_232</name>
</gene>
<dbReference type="GO" id="GO:0098796">
    <property type="term" value="C:membrane protein complex"/>
    <property type="evidence" value="ECO:0007669"/>
    <property type="project" value="UniProtKB-ARBA"/>
</dbReference>
<dbReference type="InterPro" id="IPR017911">
    <property type="entry name" value="MacB-like_ATP-bd"/>
</dbReference>
<dbReference type="EMBL" id="AWQU01000084">
    <property type="protein sequence ID" value="KFB07399.1"/>
    <property type="molecule type" value="Genomic_DNA"/>
</dbReference>
<dbReference type="PROSITE" id="PS00211">
    <property type="entry name" value="ABC_TRANSPORTER_1"/>
    <property type="match status" value="1"/>
</dbReference>
<protein>
    <submittedName>
        <fullName evidence="6">ABC exporter ATP-binding subunit</fullName>
    </submittedName>
</protein>
<name>A0A084U363_MALIO</name>
<keyword evidence="7" id="KW-1185">Reference proteome</keyword>
<organism evidence="6 7">
    <name type="scientific">Malacoplasma iowae DK-CPA</name>
    <dbReference type="NCBI Taxonomy" id="1394179"/>
    <lineage>
        <taxon>Bacteria</taxon>
        <taxon>Bacillati</taxon>
        <taxon>Mycoplasmatota</taxon>
        <taxon>Mycoplasmoidales</taxon>
        <taxon>Mycoplasmoidaceae</taxon>
        <taxon>Malacoplasma</taxon>
    </lineage>
</organism>
<evidence type="ECO:0000313" key="6">
    <source>
        <dbReference type="EMBL" id="KFB07399.1"/>
    </source>
</evidence>
<dbReference type="GeneID" id="96866579"/>
<evidence type="ECO:0000256" key="2">
    <source>
        <dbReference type="ARBA" id="ARBA00022448"/>
    </source>
</evidence>